<reference evidence="4" key="2">
    <citation type="submission" date="2010-05" db="EMBL/GenBank/DDBJ databases">
        <title>The genome sequence of Magnaporthe poae strain ATCC 64411.</title>
        <authorList>
            <person name="Ma L.-J."/>
            <person name="Dead R."/>
            <person name="Young S."/>
            <person name="Zeng Q."/>
            <person name="Koehrsen M."/>
            <person name="Alvarado L."/>
            <person name="Berlin A."/>
            <person name="Chapman S.B."/>
            <person name="Chen Z."/>
            <person name="Freedman E."/>
            <person name="Gellesch M."/>
            <person name="Goldberg J."/>
            <person name="Griggs A."/>
            <person name="Gujja S."/>
            <person name="Heilman E.R."/>
            <person name="Heiman D."/>
            <person name="Hepburn T."/>
            <person name="Howarth C."/>
            <person name="Jen D."/>
            <person name="Larson L."/>
            <person name="Mehta T."/>
            <person name="Neiman D."/>
            <person name="Pearson M."/>
            <person name="Roberts A."/>
            <person name="Saif S."/>
            <person name="Shea T."/>
            <person name="Shenoy N."/>
            <person name="Sisk P."/>
            <person name="Stolte C."/>
            <person name="Sykes S."/>
            <person name="Walk T."/>
            <person name="White J."/>
            <person name="Yandava C."/>
            <person name="Haas B."/>
            <person name="Nusbaum C."/>
            <person name="Birren B."/>
        </authorList>
    </citation>
    <scope>NUCLEOTIDE SEQUENCE [LARGE SCALE GENOMIC DNA]</scope>
    <source>
        <strain evidence="4">ATCC 64411 / 73-15</strain>
    </source>
</reference>
<evidence type="ECO:0000313" key="2">
    <source>
        <dbReference type="EMBL" id="KLU89804.1"/>
    </source>
</evidence>
<sequence length="104" mass="11279">MSTLILDYLRTPTNKKQPAQPSGLPQAQPPTPRQGRHFQIRAAPRETTSASHRTPLSVVSSVSALFVCKPIGSGLCSTQQIRTYLPPGSPSPASHYIPRPHLTL</sequence>
<dbReference type="Proteomes" id="UP000011715">
    <property type="component" value="Unassembled WGS sequence"/>
</dbReference>
<proteinExistence type="predicted"/>
<gene>
    <name evidence="2" type="ORF">MAPG_08773</name>
</gene>
<evidence type="ECO:0000313" key="4">
    <source>
        <dbReference type="Proteomes" id="UP000011715"/>
    </source>
</evidence>
<evidence type="ECO:0000256" key="1">
    <source>
        <dbReference type="SAM" id="MobiDB-lite"/>
    </source>
</evidence>
<dbReference type="AlphaFoldDB" id="A0A0C4E879"/>
<reference evidence="2" key="1">
    <citation type="submission" date="2010-05" db="EMBL/GenBank/DDBJ databases">
        <title>The Genome Sequence of Magnaporthe poae strain ATCC 64411.</title>
        <authorList>
            <consortium name="The Broad Institute Genome Sequencing Platform"/>
            <consortium name="Broad Institute Genome Sequencing Center for Infectious Disease"/>
            <person name="Ma L.-J."/>
            <person name="Dead R."/>
            <person name="Young S."/>
            <person name="Zeng Q."/>
            <person name="Koehrsen M."/>
            <person name="Alvarado L."/>
            <person name="Berlin A."/>
            <person name="Chapman S.B."/>
            <person name="Chen Z."/>
            <person name="Freedman E."/>
            <person name="Gellesch M."/>
            <person name="Goldberg J."/>
            <person name="Griggs A."/>
            <person name="Gujja S."/>
            <person name="Heilman E.R."/>
            <person name="Heiman D."/>
            <person name="Hepburn T."/>
            <person name="Howarth C."/>
            <person name="Jen D."/>
            <person name="Larson L."/>
            <person name="Mehta T."/>
            <person name="Neiman D."/>
            <person name="Pearson M."/>
            <person name="Roberts A."/>
            <person name="Saif S."/>
            <person name="Shea T."/>
            <person name="Shenoy N."/>
            <person name="Sisk P."/>
            <person name="Stolte C."/>
            <person name="Sykes S."/>
            <person name="Walk T."/>
            <person name="White J."/>
            <person name="Yandava C."/>
            <person name="Haas B."/>
            <person name="Nusbaum C."/>
            <person name="Birren B."/>
        </authorList>
    </citation>
    <scope>NUCLEOTIDE SEQUENCE</scope>
    <source>
        <strain evidence="2">ATCC 64411</strain>
    </source>
</reference>
<name>A0A0C4E879_MAGP6</name>
<dbReference type="EMBL" id="ADBL01002135">
    <property type="status" value="NOT_ANNOTATED_CDS"/>
    <property type="molecule type" value="Genomic_DNA"/>
</dbReference>
<dbReference type="VEuPathDB" id="FungiDB:MAPG_08773"/>
<reference evidence="3" key="5">
    <citation type="submission" date="2015-06" db="UniProtKB">
        <authorList>
            <consortium name="EnsemblFungi"/>
        </authorList>
    </citation>
    <scope>IDENTIFICATION</scope>
    <source>
        <strain evidence="3">ATCC 64411</strain>
    </source>
</reference>
<keyword evidence="4" id="KW-1185">Reference proteome</keyword>
<reference evidence="2" key="3">
    <citation type="submission" date="2011-03" db="EMBL/GenBank/DDBJ databases">
        <title>Annotation of Magnaporthe poae ATCC 64411.</title>
        <authorList>
            <person name="Ma L.-J."/>
            <person name="Dead R."/>
            <person name="Young S.K."/>
            <person name="Zeng Q."/>
            <person name="Gargeya S."/>
            <person name="Fitzgerald M."/>
            <person name="Haas B."/>
            <person name="Abouelleil A."/>
            <person name="Alvarado L."/>
            <person name="Arachchi H.M."/>
            <person name="Berlin A."/>
            <person name="Brown A."/>
            <person name="Chapman S.B."/>
            <person name="Chen Z."/>
            <person name="Dunbar C."/>
            <person name="Freedman E."/>
            <person name="Gearin G."/>
            <person name="Gellesch M."/>
            <person name="Goldberg J."/>
            <person name="Griggs A."/>
            <person name="Gujja S."/>
            <person name="Heiman D."/>
            <person name="Howarth C."/>
            <person name="Larson L."/>
            <person name="Lui A."/>
            <person name="MacDonald P.J.P."/>
            <person name="Mehta T."/>
            <person name="Montmayeur A."/>
            <person name="Murphy C."/>
            <person name="Neiman D."/>
            <person name="Pearson M."/>
            <person name="Priest M."/>
            <person name="Roberts A."/>
            <person name="Saif S."/>
            <person name="Shea T."/>
            <person name="Shenoy N."/>
            <person name="Sisk P."/>
            <person name="Stolte C."/>
            <person name="Sykes S."/>
            <person name="Yandava C."/>
            <person name="Wortman J."/>
            <person name="Nusbaum C."/>
            <person name="Birren B."/>
        </authorList>
    </citation>
    <scope>NUCLEOTIDE SEQUENCE</scope>
    <source>
        <strain evidence="2">ATCC 64411</strain>
    </source>
</reference>
<dbReference type="EnsemblFungi" id="MAPG_08773T0">
    <property type="protein sequence ID" value="MAPG_08773T0"/>
    <property type="gene ID" value="MAPG_08773"/>
</dbReference>
<dbReference type="EMBL" id="GL876973">
    <property type="protein sequence ID" value="KLU89804.1"/>
    <property type="molecule type" value="Genomic_DNA"/>
</dbReference>
<accession>A0A0C4E879</accession>
<protein>
    <submittedName>
        <fullName evidence="2 3">Uncharacterized protein</fullName>
    </submittedName>
</protein>
<feature type="region of interest" description="Disordered" evidence="1">
    <location>
        <begin position="1"/>
        <end position="54"/>
    </location>
</feature>
<reference evidence="3" key="4">
    <citation type="journal article" date="2015" name="G3 (Bethesda)">
        <title>Genome sequences of three phytopathogenic species of the Magnaporthaceae family of fungi.</title>
        <authorList>
            <person name="Okagaki L.H."/>
            <person name="Nunes C.C."/>
            <person name="Sailsbery J."/>
            <person name="Clay B."/>
            <person name="Brown D."/>
            <person name="John T."/>
            <person name="Oh Y."/>
            <person name="Young N."/>
            <person name="Fitzgerald M."/>
            <person name="Haas B.J."/>
            <person name="Zeng Q."/>
            <person name="Young S."/>
            <person name="Adiconis X."/>
            <person name="Fan L."/>
            <person name="Levin J.Z."/>
            <person name="Mitchell T.K."/>
            <person name="Okubara P.A."/>
            <person name="Farman M.L."/>
            <person name="Kohn L.M."/>
            <person name="Birren B."/>
            <person name="Ma L.-J."/>
            <person name="Dean R.A."/>
        </authorList>
    </citation>
    <scope>NUCLEOTIDE SEQUENCE</scope>
    <source>
        <strain evidence="3">ATCC 64411 / 73-15</strain>
    </source>
</reference>
<feature type="compositionally biased region" description="Polar residues" evidence="1">
    <location>
        <begin position="11"/>
        <end position="25"/>
    </location>
</feature>
<organism evidence="3 4">
    <name type="scientific">Magnaporthiopsis poae (strain ATCC 64411 / 73-15)</name>
    <name type="common">Kentucky bluegrass fungus</name>
    <name type="synonym">Magnaporthe poae</name>
    <dbReference type="NCBI Taxonomy" id="644358"/>
    <lineage>
        <taxon>Eukaryota</taxon>
        <taxon>Fungi</taxon>
        <taxon>Dikarya</taxon>
        <taxon>Ascomycota</taxon>
        <taxon>Pezizomycotina</taxon>
        <taxon>Sordariomycetes</taxon>
        <taxon>Sordariomycetidae</taxon>
        <taxon>Magnaporthales</taxon>
        <taxon>Magnaporthaceae</taxon>
        <taxon>Magnaporthiopsis</taxon>
    </lineage>
</organism>
<evidence type="ECO:0000313" key="3">
    <source>
        <dbReference type="EnsemblFungi" id="MAPG_08773T0"/>
    </source>
</evidence>